<dbReference type="Proteomes" id="UP001524473">
    <property type="component" value="Unassembled WGS sequence"/>
</dbReference>
<dbReference type="EMBL" id="JANFZH010000035">
    <property type="protein sequence ID" value="MCQ4841028.1"/>
    <property type="molecule type" value="Genomic_DNA"/>
</dbReference>
<comment type="caution">
    <text evidence="2">The sequence shown here is derived from an EMBL/GenBank/DDBJ whole genome shotgun (WGS) entry which is preliminary data.</text>
</comment>
<gene>
    <name evidence="2" type="ORF">NE695_14020</name>
</gene>
<reference evidence="2 3" key="1">
    <citation type="submission" date="2022-06" db="EMBL/GenBank/DDBJ databases">
        <title>Isolation of gut microbiota from human fecal samples.</title>
        <authorList>
            <person name="Pamer E.G."/>
            <person name="Barat B."/>
            <person name="Waligurski E."/>
            <person name="Medina S."/>
            <person name="Paddock L."/>
            <person name="Mostad J."/>
        </authorList>
    </citation>
    <scope>NUCLEOTIDE SEQUENCE [LARGE SCALE GENOMIC DNA]</scope>
    <source>
        <strain evidence="2 3">DFI.9.73</strain>
    </source>
</reference>
<accession>A0ABT1S266</accession>
<keyword evidence="3" id="KW-1185">Reference proteome</keyword>
<evidence type="ECO:0000313" key="2">
    <source>
        <dbReference type="EMBL" id="MCQ4841028.1"/>
    </source>
</evidence>
<evidence type="ECO:0000256" key="1">
    <source>
        <dbReference type="SAM" id="Phobius"/>
    </source>
</evidence>
<evidence type="ECO:0000313" key="3">
    <source>
        <dbReference type="Proteomes" id="UP001524473"/>
    </source>
</evidence>
<name>A0ABT1S266_9FIRM</name>
<dbReference type="RefSeq" id="WP_066865071.1">
    <property type="nucleotide sequence ID" value="NZ_CABKVV010000014.1"/>
</dbReference>
<protein>
    <submittedName>
        <fullName evidence="2">Uncharacterized protein</fullName>
    </submittedName>
</protein>
<organism evidence="2 3">
    <name type="scientific">Neglectibacter timonensis</name>
    <dbReference type="NCBI Taxonomy" id="1776382"/>
    <lineage>
        <taxon>Bacteria</taxon>
        <taxon>Bacillati</taxon>
        <taxon>Bacillota</taxon>
        <taxon>Clostridia</taxon>
        <taxon>Eubacteriales</taxon>
        <taxon>Oscillospiraceae</taxon>
        <taxon>Neglectibacter</taxon>
    </lineage>
</organism>
<proteinExistence type="predicted"/>
<keyword evidence="1" id="KW-0472">Membrane</keyword>
<keyword evidence="1" id="KW-0812">Transmembrane</keyword>
<sequence>MSVKLTKRDKILLYIMAFVLVIFGFLWLAVFPQMNKSAELDASISDLETQKAPMEAAILGLNGMQAAYEEAGRQYWNSVSSFHAYTENYEIDRMFTNLIVGQYGLRVVSLTMGTPAGVAVEPYWNGTDEKEESTAIDPENISVLTVRVSVTATGSRDLCQQLIDDLYLNYPSLRITGYSFVGEGEDNTMNLNLDYYMKAVGDFPQAGE</sequence>
<feature type="transmembrane region" description="Helical" evidence="1">
    <location>
        <begin position="12"/>
        <end position="31"/>
    </location>
</feature>
<dbReference type="GeneID" id="90532802"/>
<keyword evidence="1" id="KW-1133">Transmembrane helix</keyword>